<proteinExistence type="predicted"/>
<evidence type="ECO:0000313" key="2">
    <source>
        <dbReference type="EMBL" id="CAH2226843.1"/>
    </source>
</evidence>
<dbReference type="OrthoDB" id="8121249at2759"/>
<dbReference type="AlphaFoldDB" id="A0A8S4QZ19"/>
<feature type="region of interest" description="Disordered" evidence="1">
    <location>
        <begin position="109"/>
        <end position="131"/>
    </location>
</feature>
<dbReference type="Proteomes" id="UP000838756">
    <property type="component" value="Unassembled WGS sequence"/>
</dbReference>
<organism evidence="2 3">
    <name type="scientific">Pararge aegeria aegeria</name>
    <dbReference type="NCBI Taxonomy" id="348720"/>
    <lineage>
        <taxon>Eukaryota</taxon>
        <taxon>Metazoa</taxon>
        <taxon>Ecdysozoa</taxon>
        <taxon>Arthropoda</taxon>
        <taxon>Hexapoda</taxon>
        <taxon>Insecta</taxon>
        <taxon>Pterygota</taxon>
        <taxon>Neoptera</taxon>
        <taxon>Endopterygota</taxon>
        <taxon>Lepidoptera</taxon>
        <taxon>Glossata</taxon>
        <taxon>Ditrysia</taxon>
        <taxon>Papilionoidea</taxon>
        <taxon>Nymphalidae</taxon>
        <taxon>Satyrinae</taxon>
        <taxon>Satyrini</taxon>
        <taxon>Parargina</taxon>
        <taxon>Pararge</taxon>
    </lineage>
</organism>
<sequence length="131" mass="14083">EDPCISACRILSQHLTLTQLSPASVSRCHRLGGAGGNKPRAILIKFRDCRHKIFLAARQRFGVAKCWTRDGIIMVLDSGGKRHRITTLAELNAISNSGEDVPSAAIPAAAPTDTAAAPKDSKLANRELKEL</sequence>
<keyword evidence="3" id="KW-1185">Reference proteome</keyword>
<feature type="compositionally biased region" description="Low complexity" evidence="1">
    <location>
        <begin position="109"/>
        <end position="118"/>
    </location>
</feature>
<gene>
    <name evidence="2" type="primary">jg9310</name>
    <name evidence="2" type="ORF">PAEG_LOCUS7502</name>
</gene>
<evidence type="ECO:0000313" key="3">
    <source>
        <dbReference type="Proteomes" id="UP000838756"/>
    </source>
</evidence>
<comment type="caution">
    <text evidence="2">The sequence shown here is derived from an EMBL/GenBank/DDBJ whole genome shotgun (WGS) entry which is preliminary data.</text>
</comment>
<feature type="non-terminal residue" evidence="2">
    <location>
        <position position="1"/>
    </location>
</feature>
<protein>
    <submittedName>
        <fullName evidence="2">Jg9310 protein</fullName>
    </submittedName>
</protein>
<evidence type="ECO:0000256" key="1">
    <source>
        <dbReference type="SAM" id="MobiDB-lite"/>
    </source>
</evidence>
<feature type="compositionally biased region" description="Basic and acidic residues" evidence="1">
    <location>
        <begin position="119"/>
        <end position="131"/>
    </location>
</feature>
<dbReference type="EMBL" id="CAKXAJ010022087">
    <property type="protein sequence ID" value="CAH2226843.1"/>
    <property type="molecule type" value="Genomic_DNA"/>
</dbReference>
<accession>A0A8S4QZ19</accession>
<name>A0A8S4QZ19_9NEOP</name>
<reference evidence="2" key="1">
    <citation type="submission" date="2022-03" db="EMBL/GenBank/DDBJ databases">
        <authorList>
            <person name="Lindestad O."/>
        </authorList>
    </citation>
    <scope>NUCLEOTIDE SEQUENCE</scope>
</reference>